<sequence>MAARGATQLRYGPNPSRWREYAGRPAALDPCAAPLTNNDSELYLCSPSTVKLLRAGRARQKWLCAKGLRFGKEQSFGANASLPVAGDSPLTKSKIQFLPRIGERRVPALIATRIVSRRWFEWRDSDDFIDCSLRPPLRTSIQMTIRNAFNTENTEATEKTIRENHHQWFLCALCVLCV</sequence>
<evidence type="ECO:0000313" key="2">
    <source>
        <dbReference type="Proteomes" id="UP000326837"/>
    </source>
</evidence>
<organism evidence="1 2">
    <name type="scientific">Lacipirellula parvula</name>
    <dbReference type="NCBI Taxonomy" id="2650471"/>
    <lineage>
        <taxon>Bacteria</taxon>
        <taxon>Pseudomonadati</taxon>
        <taxon>Planctomycetota</taxon>
        <taxon>Planctomycetia</taxon>
        <taxon>Pirellulales</taxon>
        <taxon>Lacipirellulaceae</taxon>
        <taxon>Lacipirellula</taxon>
    </lineage>
</organism>
<dbReference type="Proteomes" id="UP000326837">
    <property type="component" value="Chromosome"/>
</dbReference>
<keyword evidence="2" id="KW-1185">Reference proteome</keyword>
<evidence type="ECO:0000313" key="1">
    <source>
        <dbReference type="EMBL" id="BBO32055.1"/>
    </source>
</evidence>
<accession>A0A5K7X6R1</accession>
<gene>
    <name evidence="1" type="ORF">PLANPX_1667</name>
</gene>
<name>A0A5K7X6R1_9BACT</name>
<reference evidence="2" key="1">
    <citation type="submission" date="2019-10" db="EMBL/GenBank/DDBJ databases">
        <title>Lacipirellula parvula gen. nov., sp. nov., representing a lineage of planctomycetes widespread in freshwater anoxic habitats, and description of the family Lacipirellulaceae.</title>
        <authorList>
            <person name="Dedysh S.N."/>
            <person name="Kulichevskaya I.S."/>
            <person name="Beletsky A.V."/>
            <person name="Rakitin A.L."/>
            <person name="Mardanov A.V."/>
            <person name="Ivanova A.A."/>
            <person name="Saltykova V.X."/>
            <person name="Rijpstra W.I.C."/>
            <person name="Sinninghe Damste J.S."/>
            <person name="Ravin N.V."/>
        </authorList>
    </citation>
    <scope>NUCLEOTIDE SEQUENCE [LARGE SCALE GENOMIC DNA]</scope>
    <source>
        <strain evidence="2">PX69</strain>
    </source>
</reference>
<dbReference type="EMBL" id="AP021861">
    <property type="protein sequence ID" value="BBO32055.1"/>
    <property type="molecule type" value="Genomic_DNA"/>
</dbReference>
<dbReference type="AlphaFoldDB" id="A0A5K7X6R1"/>
<proteinExistence type="predicted"/>
<dbReference type="KEGG" id="lpav:PLANPX_1667"/>
<protein>
    <submittedName>
        <fullName evidence="1">Uncharacterized protein</fullName>
    </submittedName>
</protein>